<dbReference type="SUPFAM" id="SSF159894">
    <property type="entry name" value="YgaC/TfoX-N like"/>
    <property type="match status" value="1"/>
</dbReference>
<dbReference type="Pfam" id="PF04993">
    <property type="entry name" value="TfoX_N"/>
    <property type="match status" value="1"/>
</dbReference>
<feature type="domain" description="TfoX N-terminal" evidence="1">
    <location>
        <begin position="24"/>
        <end position="116"/>
    </location>
</feature>
<dbReference type="Gene3D" id="3.30.1460.30">
    <property type="entry name" value="YgaC/TfoX-N like chaperone"/>
    <property type="match status" value="1"/>
</dbReference>
<reference evidence="2 3" key="1">
    <citation type="submission" date="2023-10" db="EMBL/GenBank/DDBJ databases">
        <title>Development of a sustainable strategy for remediation of hydrocarbon-contaminated territories based on the waste exchange concept.</title>
        <authorList>
            <person name="Krivoruchko A."/>
        </authorList>
    </citation>
    <scope>NUCLEOTIDE SEQUENCE [LARGE SCALE GENOMIC DNA]</scope>
    <source>
        <strain evidence="2 3">IEGM 1323</strain>
    </source>
</reference>
<protein>
    <submittedName>
        <fullName evidence="2">TfoX/Sxy family protein</fullName>
    </submittedName>
</protein>
<dbReference type="InterPro" id="IPR007076">
    <property type="entry name" value="TfoX_N"/>
</dbReference>
<dbReference type="EMBL" id="JAWLJX010000004">
    <property type="protein sequence ID" value="MDV6262820.1"/>
    <property type="molecule type" value="Genomic_DNA"/>
</dbReference>
<proteinExistence type="predicted"/>
<evidence type="ECO:0000313" key="3">
    <source>
        <dbReference type="Proteomes" id="UP001185755"/>
    </source>
</evidence>
<evidence type="ECO:0000313" key="2">
    <source>
        <dbReference type="EMBL" id="MDV6262820.1"/>
    </source>
</evidence>
<evidence type="ECO:0000259" key="1">
    <source>
        <dbReference type="Pfam" id="PF04993"/>
    </source>
</evidence>
<dbReference type="Proteomes" id="UP001185755">
    <property type="component" value="Unassembled WGS sequence"/>
</dbReference>
<comment type="caution">
    <text evidence="2">The sequence shown here is derived from an EMBL/GenBank/DDBJ whole genome shotgun (WGS) entry which is preliminary data.</text>
</comment>
<gene>
    <name evidence="2" type="ORF">R3P96_15895</name>
</gene>
<accession>A0ABU4BF28</accession>
<sequence length="126" mass="13921">MRATTIGGYEHMAYDALLADRVRDILSDQESLREQKMFGGLAFLVRDKMVVCVGTGSRAMLVRVDGVREPEYLQRDGAHHAVMGRDRSMGQGWITVDADALSSEKALEFWVAAALEYNANTAGRTP</sequence>
<dbReference type="RefSeq" id="WP_317565112.1">
    <property type="nucleotide sequence ID" value="NZ_JAWLJX010000004.1"/>
</dbReference>
<organism evidence="2 3">
    <name type="scientific">Rhodococcoides yunnanense</name>
    <dbReference type="NCBI Taxonomy" id="278209"/>
    <lineage>
        <taxon>Bacteria</taxon>
        <taxon>Bacillati</taxon>
        <taxon>Actinomycetota</taxon>
        <taxon>Actinomycetes</taxon>
        <taxon>Mycobacteriales</taxon>
        <taxon>Nocardiaceae</taxon>
        <taxon>Rhodococcoides</taxon>
    </lineage>
</organism>
<name>A0ABU4BF28_9NOCA</name>
<keyword evidence="3" id="KW-1185">Reference proteome</keyword>